<dbReference type="Proteomes" id="UP000184287">
    <property type="component" value="Unassembled WGS sequence"/>
</dbReference>
<keyword evidence="3" id="KW-1185">Reference proteome</keyword>
<dbReference type="AlphaFoldDB" id="A0A1M4W882"/>
<name>A0A1M4W882_9SPHI</name>
<feature type="domain" description="Lipocalin-like" evidence="1">
    <location>
        <begin position="32"/>
        <end position="115"/>
    </location>
</feature>
<evidence type="ECO:0000313" key="3">
    <source>
        <dbReference type="Proteomes" id="UP000184287"/>
    </source>
</evidence>
<protein>
    <submittedName>
        <fullName evidence="2">Lipocalin-like domain-containing protein</fullName>
    </submittedName>
</protein>
<evidence type="ECO:0000259" key="1">
    <source>
        <dbReference type="Pfam" id="PF13648"/>
    </source>
</evidence>
<evidence type="ECO:0000313" key="2">
    <source>
        <dbReference type="EMBL" id="SHE77355.1"/>
    </source>
</evidence>
<reference evidence="3" key="1">
    <citation type="submission" date="2016-11" db="EMBL/GenBank/DDBJ databases">
        <authorList>
            <person name="Varghese N."/>
            <person name="Submissions S."/>
        </authorList>
    </citation>
    <scope>NUCLEOTIDE SEQUENCE [LARGE SCALE GENOMIC DNA]</scope>
    <source>
        <strain evidence="3">DSM 16990</strain>
    </source>
</reference>
<accession>A0A1M4W882</accession>
<proteinExistence type="predicted"/>
<gene>
    <name evidence="2" type="ORF">SAMN04488522_1011171</name>
</gene>
<dbReference type="PROSITE" id="PS51257">
    <property type="entry name" value="PROKAR_LIPOPROTEIN"/>
    <property type="match status" value="1"/>
</dbReference>
<organism evidence="2 3">
    <name type="scientific">Pedobacter caeni</name>
    <dbReference type="NCBI Taxonomy" id="288992"/>
    <lineage>
        <taxon>Bacteria</taxon>
        <taxon>Pseudomonadati</taxon>
        <taxon>Bacteroidota</taxon>
        <taxon>Sphingobacteriia</taxon>
        <taxon>Sphingobacteriales</taxon>
        <taxon>Sphingobacteriaceae</taxon>
        <taxon>Pedobacter</taxon>
    </lineage>
</organism>
<dbReference type="RefSeq" id="WP_143166708.1">
    <property type="nucleotide sequence ID" value="NZ_FQUQ01000001.1"/>
</dbReference>
<dbReference type="EMBL" id="FQUQ01000001">
    <property type="protein sequence ID" value="SHE77355.1"/>
    <property type="molecule type" value="Genomic_DNA"/>
</dbReference>
<dbReference type="InterPro" id="IPR024311">
    <property type="entry name" value="Lipocalin-like"/>
</dbReference>
<sequence length="139" mass="16098">MKNSKLLLVVLLMIGLASCKKKDPAIEAKAAIVGKWTLKSILEINYKNGVKQNENISYEEKIDLEIKDNGKAIFDKSEYNYQLEGDKRLKLIYPEESRVQYDFEIKKITGNELNLYLEEIDTAKNGDIRKQTYDLNFTK</sequence>
<dbReference type="Pfam" id="PF13648">
    <property type="entry name" value="Lipocalin_4"/>
    <property type="match status" value="1"/>
</dbReference>